<comment type="catalytic activity">
    <reaction evidence="5">
        <text>N(7)-methyl-GTP + H2O = N(7)-methyl-GMP + diphosphate + H(+)</text>
        <dbReference type="Rhea" id="RHEA:58744"/>
        <dbReference type="ChEBI" id="CHEBI:15377"/>
        <dbReference type="ChEBI" id="CHEBI:15378"/>
        <dbReference type="ChEBI" id="CHEBI:33019"/>
        <dbReference type="ChEBI" id="CHEBI:58285"/>
        <dbReference type="ChEBI" id="CHEBI:87133"/>
    </reaction>
</comment>
<comment type="catalytic activity">
    <reaction evidence="8">
        <text>a ribonucleoside 5'-triphosphate + H2O = a ribonucleoside 5'-phosphate + diphosphate + H(+)</text>
        <dbReference type="Rhea" id="RHEA:23996"/>
        <dbReference type="ChEBI" id="CHEBI:15377"/>
        <dbReference type="ChEBI" id="CHEBI:15378"/>
        <dbReference type="ChEBI" id="CHEBI:33019"/>
        <dbReference type="ChEBI" id="CHEBI:58043"/>
        <dbReference type="ChEBI" id="CHEBI:61557"/>
        <dbReference type="EC" id="3.6.1.9"/>
    </reaction>
</comment>
<evidence type="ECO:0000256" key="1">
    <source>
        <dbReference type="ARBA" id="ARBA00004496"/>
    </source>
</evidence>
<keyword evidence="4 8" id="KW-0546">Nucleotide metabolism</keyword>
<organism evidence="9 10">
    <name type="scientific">Zymobacter palmae</name>
    <dbReference type="NCBI Taxonomy" id="33074"/>
    <lineage>
        <taxon>Bacteria</taxon>
        <taxon>Pseudomonadati</taxon>
        <taxon>Pseudomonadota</taxon>
        <taxon>Gammaproteobacteria</taxon>
        <taxon>Oceanospirillales</taxon>
        <taxon>Halomonadaceae</taxon>
        <taxon>Zymobacter group</taxon>
        <taxon>Zymobacter</taxon>
    </lineage>
</organism>
<dbReference type="Pfam" id="PF02545">
    <property type="entry name" value="Maf"/>
    <property type="match status" value="1"/>
</dbReference>
<evidence type="ECO:0000256" key="4">
    <source>
        <dbReference type="ARBA" id="ARBA00023080"/>
    </source>
</evidence>
<dbReference type="GO" id="GO:0005737">
    <property type="term" value="C:cytoplasm"/>
    <property type="evidence" value="ECO:0007669"/>
    <property type="project" value="UniProtKB-SubCell"/>
</dbReference>
<evidence type="ECO:0000256" key="8">
    <source>
        <dbReference type="HAMAP-Rule" id="MF_00528"/>
    </source>
</evidence>
<dbReference type="SUPFAM" id="SSF52972">
    <property type="entry name" value="ITPase-like"/>
    <property type="match status" value="1"/>
</dbReference>
<comment type="similarity">
    <text evidence="7">Belongs to the Maf family. YceF subfamily.</text>
</comment>
<dbReference type="STRING" id="1123510.GCA_000620025_01147"/>
<comment type="catalytic activity">
    <reaction evidence="8">
        <text>a 2'-deoxyribonucleoside 5'-triphosphate + H2O = a 2'-deoxyribonucleoside 5'-phosphate + diphosphate + H(+)</text>
        <dbReference type="Rhea" id="RHEA:44644"/>
        <dbReference type="ChEBI" id="CHEBI:15377"/>
        <dbReference type="ChEBI" id="CHEBI:15378"/>
        <dbReference type="ChEBI" id="CHEBI:33019"/>
        <dbReference type="ChEBI" id="CHEBI:61560"/>
        <dbReference type="ChEBI" id="CHEBI:65317"/>
        <dbReference type="EC" id="3.6.1.9"/>
    </reaction>
</comment>
<evidence type="ECO:0000313" key="9">
    <source>
        <dbReference type="EMBL" id="BBG30732.1"/>
    </source>
</evidence>
<proteinExistence type="inferred from homology"/>
<accession>A0A348HGI0</accession>
<dbReference type="PIRSF" id="PIRSF006305">
    <property type="entry name" value="Maf"/>
    <property type="match status" value="1"/>
</dbReference>
<keyword evidence="3 8" id="KW-0378">Hydrolase</keyword>
<dbReference type="NCBIfam" id="TIGR00172">
    <property type="entry name" value="maf"/>
    <property type="match status" value="1"/>
</dbReference>
<gene>
    <name evidence="9" type="ORF">ZBT109_1986</name>
</gene>
<dbReference type="AlphaFoldDB" id="A0A348HGI0"/>
<comment type="caution">
    <text evidence="8">Lacks conserved residue(s) required for the propagation of feature annotation.</text>
</comment>
<protein>
    <recommendedName>
        <fullName evidence="8">Nucleoside triphosphate pyrophosphatase</fullName>
        <ecNumber evidence="8">3.6.1.9</ecNumber>
    </recommendedName>
    <alternativeName>
        <fullName evidence="8">Nucleotide pyrophosphatase</fullName>
        <shortName evidence="8">Nucleotide PPase</shortName>
    </alternativeName>
</protein>
<evidence type="ECO:0000256" key="7">
    <source>
        <dbReference type="ARBA" id="ARBA00060749"/>
    </source>
</evidence>
<keyword evidence="2 8" id="KW-0963">Cytoplasm</keyword>
<sequence length="208" mass="22534">MMLPNMPLSTALPPLLLASSSSARRQCLAQLGLAFQQASPDIDETPRSGEQPAALVERLACAKALALAGQHPHHLIIGSDQVCALDQQPVGKPGTLDSARRQLAACSGKRVRFHTGIAVYDGRQRRLLSAVEPFDVQFRSLTDAQIEGYLQREQPLECAGSFRMEGLGITLFTALDGRDPNALLGLPLIQLCDMLQSLGYDLLSPRYT</sequence>
<comment type="function">
    <text evidence="6">Nucleoside triphosphate pyrophosphatase that hydrolyzes 7-methyl-GTP (m(7)GTP). May have a dual role in cell division arrest and in preventing the incorporation of modified nucleotides into cellular nucleic acids.</text>
</comment>
<dbReference type="InterPro" id="IPR029001">
    <property type="entry name" value="ITPase-like_fam"/>
</dbReference>
<comment type="cofactor">
    <cofactor evidence="8">
        <name>a divalent metal cation</name>
        <dbReference type="ChEBI" id="CHEBI:60240"/>
    </cofactor>
</comment>
<evidence type="ECO:0000313" key="10">
    <source>
        <dbReference type="Proteomes" id="UP000267342"/>
    </source>
</evidence>
<comment type="subcellular location">
    <subcellularLocation>
        <location evidence="1 8">Cytoplasm</location>
    </subcellularLocation>
</comment>
<dbReference type="InterPro" id="IPR003697">
    <property type="entry name" value="Maf-like"/>
</dbReference>
<dbReference type="GO" id="GO:0009117">
    <property type="term" value="P:nucleotide metabolic process"/>
    <property type="evidence" value="ECO:0007669"/>
    <property type="project" value="UniProtKB-KW"/>
</dbReference>
<dbReference type="PANTHER" id="PTHR43213">
    <property type="entry name" value="BIFUNCTIONAL DTTP/UTP PYROPHOSPHATASE/METHYLTRANSFERASE PROTEIN-RELATED"/>
    <property type="match status" value="1"/>
</dbReference>
<dbReference type="Gene3D" id="3.90.950.10">
    <property type="match status" value="1"/>
</dbReference>
<feature type="active site" description="Proton acceptor" evidence="8">
    <location>
        <position position="80"/>
    </location>
</feature>
<dbReference type="EMBL" id="AP018933">
    <property type="protein sequence ID" value="BBG30732.1"/>
    <property type="molecule type" value="Genomic_DNA"/>
</dbReference>
<dbReference type="PANTHER" id="PTHR43213:SF10">
    <property type="entry name" value="7-METHYL-GTP PYROPHOSPHATASE"/>
    <property type="match status" value="1"/>
</dbReference>
<evidence type="ECO:0000256" key="3">
    <source>
        <dbReference type="ARBA" id="ARBA00022801"/>
    </source>
</evidence>
<evidence type="ECO:0000256" key="5">
    <source>
        <dbReference type="ARBA" id="ARBA00050213"/>
    </source>
</evidence>
<dbReference type="EC" id="3.6.1.9" evidence="8"/>
<dbReference type="GO" id="GO:0047429">
    <property type="term" value="F:nucleoside triphosphate diphosphatase activity"/>
    <property type="evidence" value="ECO:0007669"/>
    <property type="project" value="UniProtKB-EC"/>
</dbReference>
<dbReference type="HAMAP" id="MF_00528">
    <property type="entry name" value="Maf"/>
    <property type="match status" value="1"/>
</dbReference>
<evidence type="ECO:0000256" key="6">
    <source>
        <dbReference type="ARBA" id="ARBA00053369"/>
    </source>
</evidence>
<dbReference type="FunFam" id="3.90.950.10:FF:000005">
    <property type="entry name" value="7-methyl-GTP pyrophosphatase"/>
    <property type="match status" value="1"/>
</dbReference>
<evidence type="ECO:0000256" key="2">
    <source>
        <dbReference type="ARBA" id="ARBA00022490"/>
    </source>
</evidence>
<reference evidence="9 10" key="1">
    <citation type="submission" date="2018-09" db="EMBL/GenBank/DDBJ databases">
        <title>Zymobacter palmae IAM14233 (=T109) whole genome analysis.</title>
        <authorList>
            <person name="Yanase H."/>
        </authorList>
    </citation>
    <scope>NUCLEOTIDE SEQUENCE [LARGE SCALE GENOMIC DNA]</scope>
    <source>
        <strain evidence="9 10">IAM14233</strain>
    </source>
</reference>
<name>A0A348HGI0_9GAMM</name>
<dbReference type="Proteomes" id="UP000267342">
    <property type="component" value="Chromosome"/>
</dbReference>
<comment type="function">
    <text evidence="8">Nucleoside triphosphate pyrophosphatase. May have a dual role in cell division arrest and in preventing the incorporation of modified nucleotides into cellular nucleic acids.</text>
</comment>
<dbReference type="KEGG" id="zpl:ZBT109_1986"/>
<keyword evidence="10" id="KW-1185">Reference proteome</keyword>
<dbReference type="CDD" id="cd00555">
    <property type="entry name" value="Maf"/>
    <property type="match status" value="1"/>
</dbReference>